<dbReference type="PANTHER" id="PTHR43593">
    <property type="match status" value="1"/>
</dbReference>
<gene>
    <name evidence="4" type="primary">iolG</name>
    <name evidence="7" type="ORF">ABXS69_03645</name>
</gene>
<evidence type="ECO:0000256" key="4">
    <source>
        <dbReference type="HAMAP-Rule" id="MF_01671"/>
    </source>
</evidence>
<feature type="domain" description="Gfo/Idh/MocA-like oxidoreductase N-terminal" evidence="5">
    <location>
        <begin position="3"/>
        <end position="123"/>
    </location>
</feature>
<dbReference type="EMBL" id="CP159989">
    <property type="protein sequence ID" value="XCP82992.1"/>
    <property type="molecule type" value="Genomic_DNA"/>
</dbReference>
<dbReference type="InterPro" id="IPR036291">
    <property type="entry name" value="NAD(P)-bd_dom_sf"/>
</dbReference>
<name>A0AAU8N561_9ACTO</name>
<organism evidence="7">
    <name type="scientific">Actinomyces timonensis</name>
    <dbReference type="NCBI Taxonomy" id="1288391"/>
    <lineage>
        <taxon>Bacteria</taxon>
        <taxon>Bacillati</taxon>
        <taxon>Actinomycetota</taxon>
        <taxon>Actinomycetes</taxon>
        <taxon>Actinomycetales</taxon>
        <taxon>Actinomycetaceae</taxon>
        <taxon>Actinomyces</taxon>
    </lineage>
</organism>
<sequence>MTVRIGLIGAGGMGRAHLARIHDDLSGGEIVAVADINLDAAKSAAEPYGAKAYATSDELINDPGVDAVLIATFGKVHAPDVIKAIEAGKHVLCEKPLATTAEDCVAIMEAEQRAGKRLVTVGFMRRFDAAYNEMKAVLDSGEHGQALMVHNRHRNPSVPENYTSRMAIDDTAIHEFDTMRWLLGEEIVKVRVDRPKPTTHRFDHLIDPIVVVAYTESGVRIDDEVNVNLQWAYSIECELVLETAAVRLGDQEKIRIRDSHGNRNAMCQSHIDRFQAAFNREVQEWINAVAEDRHTGSTAWDGYAATCVVDAAVKSHEDGGSPLVDVELIDKPAFYA</sequence>
<dbReference type="Gene3D" id="3.40.50.720">
    <property type="entry name" value="NAD(P)-binding Rossmann-like Domain"/>
    <property type="match status" value="1"/>
</dbReference>
<evidence type="ECO:0000256" key="1">
    <source>
        <dbReference type="ARBA" id="ARBA00010928"/>
    </source>
</evidence>
<comment type="subunit">
    <text evidence="4">Homotetramer.</text>
</comment>
<comment type="function">
    <text evidence="4">Involved in the oxidation of myo-inositol (MI) to 2-keto-myo-inositol (2KMI or 2-inosose).</text>
</comment>
<dbReference type="InterPro" id="IPR023794">
    <property type="entry name" value="MI/DCI_dehydrogenase"/>
</dbReference>
<dbReference type="HAMAP" id="MF_01671">
    <property type="entry name" value="IolG"/>
    <property type="match status" value="1"/>
</dbReference>
<evidence type="ECO:0000313" key="7">
    <source>
        <dbReference type="EMBL" id="XCP82992.1"/>
    </source>
</evidence>
<dbReference type="RefSeq" id="WP_366181208.1">
    <property type="nucleotide sequence ID" value="NZ_CP159989.1"/>
</dbReference>
<keyword evidence="2 4" id="KW-0560">Oxidoreductase</keyword>
<keyword evidence="3 4" id="KW-0520">NAD</keyword>
<evidence type="ECO:0000256" key="2">
    <source>
        <dbReference type="ARBA" id="ARBA00023002"/>
    </source>
</evidence>
<dbReference type="EC" id="1.1.1.18" evidence="4"/>
<evidence type="ECO:0000259" key="6">
    <source>
        <dbReference type="Pfam" id="PF02894"/>
    </source>
</evidence>
<evidence type="ECO:0000259" key="5">
    <source>
        <dbReference type="Pfam" id="PF01408"/>
    </source>
</evidence>
<dbReference type="Pfam" id="PF02894">
    <property type="entry name" value="GFO_IDH_MocA_C"/>
    <property type="match status" value="1"/>
</dbReference>
<dbReference type="GO" id="GO:0000166">
    <property type="term" value="F:nucleotide binding"/>
    <property type="evidence" value="ECO:0007669"/>
    <property type="project" value="InterPro"/>
</dbReference>
<dbReference type="Pfam" id="PF01408">
    <property type="entry name" value="GFO_IDH_MocA"/>
    <property type="match status" value="1"/>
</dbReference>
<proteinExistence type="inferred from homology"/>
<evidence type="ECO:0000256" key="3">
    <source>
        <dbReference type="ARBA" id="ARBA00023027"/>
    </source>
</evidence>
<feature type="domain" description="Gfo/Idh/MocA-like oxidoreductase C-terminal" evidence="6">
    <location>
        <begin position="136"/>
        <end position="320"/>
    </location>
</feature>
<protein>
    <recommendedName>
        <fullName evidence="4">Inositol 2-dehydrogenase</fullName>
        <ecNumber evidence="4">1.1.1.18</ecNumber>
    </recommendedName>
    <alternativeName>
        <fullName evidence="4">Myo-inositol 2-dehydrogenase</fullName>
        <shortName evidence="4">MI 2-dehydrogenase</shortName>
    </alternativeName>
</protein>
<dbReference type="PANTHER" id="PTHR43593:SF1">
    <property type="entry name" value="INOSITOL 2-DEHYDROGENASE"/>
    <property type="match status" value="1"/>
</dbReference>
<dbReference type="Gene3D" id="3.30.360.10">
    <property type="entry name" value="Dihydrodipicolinate Reductase, domain 2"/>
    <property type="match status" value="1"/>
</dbReference>
<dbReference type="InterPro" id="IPR004104">
    <property type="entry name" value="Gfo/Idh/MocA-like_OxRdtase_C"/>
</dbReference>
<comment type="catalytic activity">
    <reaction evidence="4">
        <text>myo-inositol + NAD(+) = scyllo-inosose + NADH + H(+)</text>
        <dbReference type="Rhea" id="RHEA:16949"/>
        <dbReference type="ChEBI" id="CHEBI:15378"/>
        <dbReference type="ChEBI" id="CHEBI:17268"/>
        <dbReference type="ChEBI" id="CHEBI:17811"/>
        <dbReference type="ChEBI" id="CHEBI:57540"/>
        <dbReference type="ChEBI" id="CHEBI:57945"/>
        <dbReference type="EC" id="1.1.1.18"/>
    </reaction>
</comment>
<dbReference type="GO" id="GO:0019310">
    <property type="term" value="P:inositol catabolic process"/>
    <property type="evidence" value="ECO:0007669"/>
    <property type="project" value="UniProtKB-UniRule"/>
</dbReference>
<dbReference type="GO" id="GO:0050112">
    <property type="term" value="F:inositol 2-dehydrogenase (NAD+) activity"/>
    <property type="evidence" value="ECO:0007669"/>
    <property type="project" value="UniProtKB-UniRule"/>
</dbReference>
<dbReference type="InterPro" id="IPR000683">
    <property type="entry name" value="Gfo/Idh/MocA-like_OxRdtase_N"/>
</dbReference>
<dbReference type="AlphaFoldDB" id="A0AAU8N561"/>
<dbReference type="InterPro" id="IPR050424">
    <property type="entry name" value="Gfo-Idh-MocA_inositol_DH"/>
</dbReference>
<dbReference type="SUPFAM" id="SSF51735">
    <property type="entry name" value="NAD(P)-binding Rossmann-fold domains"/>
    <property type="match status" value="1"/>
</dbReference>
<accession>A0AAU8N561</accession>
<dbReference type="SUPFAM" id="SSF55347">
    <property type="entry name" value="Glyceraldehyde-3-phosphate dehydrogenase-like, C-terminal domain"/>
    <property type="match status" value="1"/>
</dbReference>
<reference evidence="7" key="1">
    <citation type="submission" date="2024-05" db="EMBL/GenBank/DDBJ databases">
        <title>Draft genome assemblies of 36 bacteria isolated from hibernating arctic ground squirrels.</title>
        <authorList>
            <person name="McKee H."/>
            <person name="Mullen L."/>
            <person name="Drown D.M."/>
            <person name="Duddleston K.N."/>
        </authorList>
    </citation>
    <scope>NUCLEOTIDE SEQUENCE</scope>
    <source>
        <strain evidence="7">AR004</strain>
    </source>
</reference>
<comment type="similarity">
    <text evidence="1 4">Belongs to the Gfo/Idh/MocA family.</text>
</comment>